<proteinExistence type="predicted"/>
<dbReference type="InterPro" id="IPR036938">
    <property type="entry name" value="PAP2/HPO_sf"/>
</dbReference>
<feature type="transmembrane region" description="Helical" evidence="1">
    <location>
        <begin position="66"/>
        <end position="87"/>
    </location>
</feature>
<sequence>MPSAQPSSPAPSAGELPSRAFAHPRAGAWFLAAFVLVLAGSGVHAFGLDRTWMMAVHAHAAGAVAATFWSCLTVAGLGWSALVILLAADRRSGALAATIVPSLVIGGLLAHVPKHLIAEPRPAATDIAPQLHVIGHAFTGAVSMPSGHALAAGAGAALLCTLAARTPVARVLIVVVAVLIAVSRVVVGAHWPGDVLVGAGLGLLAAAIVLALAAGRRTGAWYRWLAPRLRTCAGQRWIAAVELGVAAGLLSENTGYPAGVPMVWLLVAVAVISAGLRLVASRHAGEPVEAQDARAGLP</sequence>
<organism evidence="3 4">
    <name type="scientific">Ramlibacter ginsenosidimutans</name>
    <dbReference type="NCBI Taxonomy" id="502333"/>
    <lineage>
        <taxon>Bacteria</taxon>
        <taxon>Pseudomonadati</taxon>
        <taxon>Pseudomonadota</taxon>
        <taxon>Betaproteobacteria</taxon>
        <taxon>Burkholderiales</taxon>
        <taxon>Comamonadaceae</taxon>
        <taxon>Ramlibacter</taxon>
    </lineage>
</organism>
<evidence type="ECO:0000259" key="2">
    <source>
        <dbReference type="SMART" id="SM00014"/>
    </source>
</evidence>
<feature type="transmembrane region" description="Helical" evidence="1">
    <location>
        <begin position="171"/>
        <end position="189"/>
    </location>
</feature>
<feature type="transmembrane region" description="Helical" evidence="1">
    <location>
        <begin position="26"/>
        <end position="46"/>
    </location>
</feature>
<dbReference type="SMART" id="SM00014">
    <property type="entry name" value="acidPPc"/>
    <property type="match status" value="1"/>
</dbReference>
<evidence type="ECO:0000256" key="1">
    <source>
        <dbReference type="SAM" id="Phobius"/>
    </source>
</evidence>
<keyword evidence="1" id="KW-1133">Transmembrane helix</keyword>
<dbReference type="CDD" id="cd01610">
    <property type="entry name" value="PAP2_like"/>
    <property type="match status" value="1"/>
</dbReference>
<name>A0A934TW39_9BURK</name>
<dbReference type="SUPFAM" id="SSF48317">
    <property type="entry name" value="Acid phosphatase/Vanadium-dependent haloperoxidase"/>
    <property type="match status" value="1"/>
</dbReference>
<protein>
    <submittedName>
        <fullName evidence="3">Phosphatase PAP2 family protein</fullName>
    </submittedName>
</protein>
<dbReference type="Gene3D" id="1.20.144.10">
    <property type="entry name" value="Phosphatidic acid phosphatase type 2/haloperoxidase"/>
    <property type="match status" value="1"/>
</dbReference>
<dbReference type="Pfam" id="PF01569">
    <property type="entry name" value="PAP2"/>
    <property type="match status" value="1"/>
</dbReference>
<feature type="transmembrane region" description="Helical" evidence="1">
    <location>
        <begin position="94"/>
        <end position="112"/>
    </location>
</feature>
<dbReference type="PANTHER" id="PTHR14969">
    <property type="entry name" value="SPHINGOSINE-1-PHOSPHATE PHOSPHOHYDROLASE"/>
    <property type="match status" value="1"/>
</dbReference>
<dbReference type="PANTHER" id="PTHR14969:SF13">
    <property type="entry name" value="AT30094P"/>
    <property type="match status" value="1"/>
</dbReference>
<feature type="transmembrane region" description="Helical" evidence="1">
    <location>
        <begin position="195"/>
        <end position="215"/>
    </location>
</feature>
<dbReference type="AlphaFoldDB" id="A0A934TW39"/>
<keyword evidence="1" id="KW-0812">Transmembrane</keyword>
<accession>A0A934TW39</accession>
<evidence type="ECO:0000313" key="3">
    <source>
        <dbReference type="EMBL" id="MBK6007792.1"/>
    </source>
</evidence>
<gene>
    <name evidence="3" type="ORF">JJB11_16960</name>
</gene>
<evidence type="ECO:0000313" key="4">
    <source>
        <dbReference type="Proteomes" id="UP000630528"/>
    </source>
</evidence>
<feature type="transmembrane region" description="Helical" evidence="1">
    <location>
        <begin position="262"/>
        <end position="280"/>
    </location>
</feature>
<keyword evidence="1" id="KW-0472">Membrane</keyword>
<dbReference type="Proteomes" id="UP000630528">
    <property type="component" value="Unassembled WGS sequence"/>
</dbReference>
<reference evidence="3" key="2">
    <citation type="submission" date="2021-01" db="EMBL/GenBank/DDBJ databases">
        <authorList>
            <person name="Kang M."/>
        </authorList>
    </citation>
    <scope>NUCLEOTIDE SEQUENCE</scope>
    <source>
        <strain evidence="3">KACC 17527</strain>
    </source>
</reference>
<feature type="domain" description="Phosphatidic acid phosphatase type 2/haloperoxidase" evidence="2">
    <location>
        <begin position="94"/>
        <end position="210"/>
    </location>
</feature>
<dbReference type="InterPro" id="IPR000326">
    <property type="entry name" value="PAP2/HPO"/>
</dbReference>
<dbReference type="EMBL" id="JAEPWM010000007">
    <property type="protein sequence ID" value="MBK6007792.1"/>
    <property type="molecule type" value="Genomic_DNA"/>
</dbReference>
<reference evidence="3" key="1">
    <citation type="journal article" date="2012" name="J. Microbiol. Biotechnol.">
        <title>Ramlibacter ginsenosidimutans sp. nov., with ginsenoside-converting activity.</title>
        <authorList>
            <person name="Wang L."/>
            <person name="An D.S."/>
            <person name="Kim S.G."/>
            <person name="Jin F.X."/>
            <person name="Kim S.C."/>
            <person name="Lee S.T."/>
            <person name="Im W.T."/>
        </authorList>
    </citation>
    <scope>NUCLEOTIDE SEQUENCE</scope>
    <source>
        <strain evidence="3">KACC 17527</strain>
    </source>
</reference>
<keyword evidence="4" id="KW-1185">Reference proteome</keyword>
<comment type="caution">
    <text evidence="3">The sequence shown here is derived from an EMBL/GenBank/DDBJ whole genome shotgun (WGS) entry which is preliminary data.</text>
</comment>
<dbReference type="RefSeq" id="WP_201173959.1">
    <property type="nucleotide sequence ID" value="NZ_JAEPWM010000007.1"/>
</dbReference>